<name>A0AAN7W4W5_9PEZI</name>
<reference evidence="1" key="1">
    <citation type="submission" date="2023-08" db="EMBL/GenBank/DDBJ databases">
        <title>Black Yeasts Isolated from many extreme environments.</title>
        <authorList>
            <person name="Coleine C."/>
            <person name="Stajich J.E."/>
            <person name="Selbmann L."/>
        </authorList>
    </citation>
    <scope>NUCLEOTIDE SEQUENCE</scope>
    <source>
        <strain evidence="1">CCFEE 5810</strain>
    </source>
</reference>
<gene>
    <name evidence="1" type="ORF">LTR97_006529</name>
</gene>
<protein>
    <submittedName>
        <fullName evidence="1">Uncharacterized protein</fullName>
    </submittedName>
</protein>
<evidence type="ECO:0000313" key="2">
    <source>
        <dbReference type="Proteomes" id="UP001310594"/>
    </source>
</evidence>
<dbReference type="AlphaFoldDB" id="A0AAN7W4W5"/>
<proteinExistence type="predicted"/>
<accession>A0AAN7W4W5</accession>
<dbReference type="Proteomes" id="UP001310594">
    <property type="component" value="Unassembled WGS sequence"/>
</dbReference>
<organism evidence="1 2">
    <name type="scientific">Elasticomyces elasticus</name>
    <dbReference type="NCBI Taxonomy" id="574655"/>
    <lineage>
        <taxon>Eukaryota</taxon>
        <taxon>Fungi</taxon>
        <taxon>Dikarya</taxon>
        <taxon>Ascomycota</taxon>
        <taxon>Pezizomycotina</taxon>
        <taxon>Dothideomycetes</taxon>
        <taxon>Dothideomycetidae</taxon>
        <taxon>Mycosphaerellales</taxon>
        <taxon>Teratosphaeriaceae</taxon>
        <taxon>Elasticomyces</taxon>
    </lineage>
</organism>
<comment type="caution">
    <text evidence="1">The sequence shown here is derived from an EMBL/GenBank/DDBJ whole genome shotgun (WGS) entry which is preliminary data.</text>
</comment>
<evidence type="ECO:0000313" key="1">
    <source>
        <dbReference type="EMBL" id="KAK5698880.1"/>
    </source>
</evidence>
<sequence length="104" mass="11744">MVPISFVDWLAKFKYQRKLKAEAKLRRSVEALMALIEEHKLSSSTIASITSEYEPSLNSVVIPNDADEFTDSATFEVESAWEMLEIVRTSSGSSGRWSPMRLSQ</sequence>
<dbReference type="EMBL" id="JAVRQU010000009">
    <property type="protein sequence ID" value="KAK5698880.1"/>
    <property type="molecule type" value="Genomic_DNA"/>
</dbReference>